<keyword evidence="2" id="KW-1185">Reference proteome</keyword>
<dbReference type="EMBL" id="CP121776">
    <property type="protein sequence ID" value="WMG17611.1"/>
    <property type="molecule type" value="Genomic_DNA"/>
</dbReference>
<reference evidence="1 2" key="1">
    <citation type="submission" date="2023-04" db="EMBL/GenBank/DDBJ databases">
        <title>Acinetobacter johnsonii isolate AYTCM encoding NDM-1, OXA-58 and PER-1.</title>
        <authorList>
            <person name="Tian C."/>
            <person name="Wang S."/>
            <person name="Fan X."/>
            <person name="Xia D."/>
        </authorList>
    </citation>
    <scope>NUCLEOTIDE SEQUENCE [LARGE SCALE GENOMIC DNA]</scope>
    <source>
        <strain evidence="1 2">AYTCM</strain>
    </source>
</reference>
<accession>A0AAJ6IDB2</accession>
<dbReference type="Proteomes" id="UP001244586">
    <property type="component" value="Chromosome"/>
</dbReference>
<evidence type="ECO:0000313" key="1">
    <source>
        <dbReference type="EMBL" id="WMG17611.1"/>
    </source>
</evidence>
<dbReference type="RefSeq" id="WP_058952045.1">
    <property type="nucleotide sequence ID" value="NZ_CP121776.1"/>
</dbReference>
<evidence type="ECO:0000313" key="2">
    <source>
        <dbReference type="Proteomes" id="UP001244586"/>
    </source>
</evidence>
<name>A0AAJ6IDB2_ACIJO</name>
<dbReference type="AlphaFoldDB" id="A0AAJ6IDB2"/>
<proteinExistence type="predicted"/>
<gene>
    <name evidence="1" type="ORF">QBJ73_14710</name>
</gene>
<organism evidence="1 2">
    <name type="scientific">Acinetobacter johnsonii</name>
    <dbReference type="NCBI Taxonomy" id="40214"/>
    <lineage>
        <taxon>Bacteria</taxon>
        <taxon>Pseudomonadati</taxon>
        <taxon>Pseudomonadota</taxon>
        <taxon>Gammaproteobacteria</taxon>
        <taxon>Moraxellales</taxon>
        <taxon>Moraxellaceae</taxon>
        <taxon>Acinetobacter</taxon>
    </lineage>
</organism>
<protein>
    <submittedName>
        <fullName evidence="1">Uncharacterized protein</fullName>
    </submittedName>
</protein>
<sequence>MTLLKKREALAIFINENNTISIMHPDVEDFESGKNKDVIITILPEDIDLVVSELLRIQKEYYEQVQEELENE</sequence>